<comment type="similarity">
    <text evidence="2">Belongs to the TspO/BZRP family.</text>
</comment>
<evidence type="ECO:0000256" key="1">
    <source>
        <dbReference type="ARBA" id="ARBA00004141"/>
    </source>
</evidence>
<feature type="transmembrane region" description="Helical" evidence="6">
    <location>
        <begin position="67"/>
        <end position="86"/>
    </location>
</feature>
<evidence type="ECO:0000313" key="7">
    <source>
        <dbReference type="EMBL" id="QBK29883.1"/>
    </source>
</evidence>
<feature type="transmembrane region" description="Helical" evidence="6">
    <location>
        <begin position="151"/>
        <end position="174"/>
    </location>
</feature>
<dbReference type="Gene3D" id="1.20.1260.100">
    <property type="entry name" value="TspO/MBR protein"/>
    <property type="match status" value="1"/>
</dbReference>
<dbReference type="OrthoDB" id="9795496at2"/>
<protein>
    <submittedName>
        <fullName evidence="7">Tryptophan-rich sensory protein</fullName>
    </submittedName>
</protein>
<name>A0A4P6UZF1_9HYPH</name>
<evidence type="ECO:0000256" key="5">
    <source>
        <dbReference type="ARBA" id="ARBA00023136"/>
    </source>
</evidence>
<dbReference type="PANTHER" id="PTHR10057">
    <property type="entry name" value="PERIPHERAL-TYPE BENZODIAZEPINE RECEPTOR"/>
    <property type="match status" value="1"/>
</dbReference>
<dbReference type="InterPro" id="IPR038330">
    <property type="entry name" value="TspO/MBR-related_sf"/>
</dbReference>
<evidence type="ECO:0000256" key="6">
    <source>
        <dbReference type="SAM" id="Phobius"/>
    </source>
</evidence>
<feature type="transmembrane region" description="Helical" evidence="6">
    <location>
        <begin position="122"/>
        <end position="139"/>
    </location>
</feature>
<accession>A0A4P6UZF1</accession>
<keyword evidence="4 6" id="KW-1133">Transmembrane helix</keyword>
<proteinExistence type="inferred from homology"/>
<keyword evidence="3 6" id="KW-0812">Transmembrane</keyword>
<dbReference type="CDD" id="cd15904">
    <property type="entry name" value="TSPO_MBR"/>
    <property type="match status" value="1"/>
</dbReference>
<dbReference type="Pfam" id="PF03073">
    <property type="entry name" value="TspO_MBR"/>
    <property type="match status" value="1"/>
</dbReference>
<dbReference type="PIRSF" id="PIRSF005859">
    <property type="entry name" value="PBR"/>
    <property type="match status" value="1"/>
</dbReference>
<evidence type="ECO:0000256" key="4">
    <source>
        <dbReference type="ARBA" id="ARBA00022989"/>
    </source>
</evidence>
<keyword evidence="5 6" id="KW-0472">Membrane</keyword>
<reference evidence="7 8" key="1">
    <citation type="journal article" date="2017" name="Int. J. Syst. Evol. Microbiol.">
        <title>Roseitalea porphyridii gen. nov., sp. nov., isolated from a red alga, and reclassification of Hoeflea suaedae Chung et al. 2013 as Pseudohoeflea suaedae gen. nov., comb. nov.</title>
        <authorList>
            <person name="Hyeon J.W."/>
            <person name="Jeong S.E."/>
            <person name="Baek K."/>
            <person name="Jeon C.O."/>
        </authorList>
    </citation>
    <scope>NUCLEOTIDE SEQUENCE [LARGE SCALE GENOMIC DNA]</scope>
    <source>
        <strain evidence="7 8">MA7-20</strain>
    </source>
</reference>
<feature type="transmembrane region" description="Helical" evidence="6">
    <location>
        <begin position="28"/>
        <end position="47"/>
    </location>
</feature>
<evidence type="ECO:0000313" key="8">
    <source>
        <dbReference type="Proteomes" id="UP000293719"/>
    </source>
</evidence>
<organism evidence="7 8">
    <name type="scientific">Roseitalea porphyridii</name>
    <dbReference type="NCBI Taxonomy" id="1852022"/>
    <lineage>
        <taxon>Bacteria</taxon>
        <taxon>Pseudomonadati</taxon>
        <taxon>Pseudomonadota</taxon>
        <taxon>Alphaproteobacteria</taxon>
        <taxon>Hyphomicrobiales</taxon>
        <taxon>Ahrensiaceae</taxon>
        <taxon>Roseitalea</taxon>
    </lineage>
</organism>
<dbReference type="GO" id="GO:0033013">
    <property type="term" value="P:tetrapyrrole metabolic process"/>
    <property type="evidence" value="ECO:0007669"/>
    <property type="project" value="UniProtKB-ARBA"/>
</dbReference>
<dbReference type="KEGG" id="rpod:E0E05_04275"/>
<keyword evidence="8" id="KW-1185">Reference proteome</keyword>
<dbReference type="AlphaFoldDB" id="A0A4P6UZF1"/>
<evidence type="ECO:0000256" key="3">
    <source>
        <dbReference type="ARBA" id="ARBA00022692"/>
    </source>
</evidence>
<comment type="subcellular location">
    <subcellularLocation>
        <location evidence="1">Membrane</location>
        <topology evidence="1">Multi-pass membrane protein</topology>
    </subcellularLocation>
</comment>
<dbReference type="InterPro" id="IPR004307">
    <property type="entry name" value="TspO_MBR"/>
</dbReference>
<dbReference type="FunFam" id="1.20.1260.100:FF:000001">
    <property type="entry name" value="translocator protein 2"/>
    <property type="match status" value="1"/>
</dbReference>
<gene>
    <name evidence="7" type="ORF">E0E05_04275</name>
</gene>
<sequence>MGKDNTLDDLTGGQHRRTDERKSSLRRWLVLAAFIVLAWGGGTLIGVATPPGQWYADLQKPFFNPPAWVFGPVWTVLYVLVAIAGWRTWMRNYRGLTMQVWFAQLAVNFLWSPAFFGMQRPGYALLIIAVMIVLTVLFMRLSVRDDDRASAWLMAPYLAWISFAALLNAAIWWLN</sequence>
<dbReference type="GO" id="GO:0016020">
    <property type="term" value="C:membrane"/>
    <property type="evidence" value="ECO:0007669"/>
    <property type="project" value="UniProtKB-SubCell"/>
</dbReference>
<evidence type="ECO:0000256" key="2">
    <source>
        <dbReference type="ARBA" id="ARBA00007524"/>
    </source>
</evidence>
<dbReference type="PANTHER" id="PTHR10057:SF0">
    <property type="entry name" value="TRANSLOCATOR PROTEIN"/>
    <property type="match status" value="1"/>
</dbReference>
<dbReference type="RefSeq" id="WP_131615594.1">
    <property type="nucleotide sequence ID" value="NZ_CP036532.1"/>
</dbReference>
<dbReference type="GeneID" id="90766503"/>
<dbReference type="Proteomes" id="UP000293719">
    <property type="component" value="Chromosome"/>
</dbReference>
<feature type="transmembrane region" description="Helical" evidence="6">
    <location>
        <begin position="98"/>
        <end position="116"/>
    </location>
</feature>
<dbReference type="EMBL" id="CP036532">
    <property type="protein sequence ID" value="QBK29883.1"/>
    <property type="molecule type" value="Genomic_DNA"/>
</dbReference>